<evidence type="ECO:0000256" key="2">
    <source>
        <dbReference type="ARBA" id="ARBA00023069"/>
    </source>
</evidence>
<keyword evidence="6" id="KW-1185">Reference proteome</keyword>
<dbReference type="EMBL" id="MU069606">
    <property type="protein sequence ID" value="KAF5837706.1"/>
    <property type="molecule type" value="Genomic_DNA"/>
</dbReference>
<dbReference type="Proteomes" id="UP000815325">
    <property type="component" value="Unassembled WGS sequence"/>
</dbReference>
<name>A0ABQ7GSX0_DUNSA</name>
<evidence type="ECO:0000256" key="4">
    <source>
        <dbReference type="SAM" id="Coils"/>
    </source>
</evidence>
<comment type="caution">
    <text evidence="5">The sequence shown here is derived from an EMBL/GenBank/DDBJ whole genome shotgun (WGS) entry which is preliminary data.</text>
</comment>
<protein>
    <recommendedName>
        <fullName evidence="7">Trichohyalin-plectin-homology domain-containing protein</fullName>
    </recommendedName>
</protein>
<keyword evidence="3" id="KW-0966">Cell projection</keyword>
<evidence type="ECO:0000256" key="1">
    <source>
        <dbReference type="ARBA" id="ARBA00004138"/>
    </source>
</evidence>
<keyword evidence="2" id="KW-0969">Cilium</keyword>
<organism evidence="5 6">
    <name type="scientific">Dunaliella salina</name>
    <name type="common">Green alga</name>
    <name type="synonym">Protococcus salinus</name>
    <dbReference type="NCBI Taxonomy" id="3046"/>
    <lineage>
        <taxon>Eukaryota</taxon>
        <taxon>Viridiplantae</taxon>
        <taxon>Chlorophyta</taxon>
        <taxon>core chlorophytes</taxon>
        <taxon>Chlorophyceae</taxon>
        <taxon>CS clade</taxon>
        <taxon>Chlamydomonadales</taxon>
        <taxon>Dunaliellaceae</taxon>
        <taxon>Dunaliella</taxon>
    </lineage>
</organism>
<gene>
    <name evidence="5" type="ORF">DUNSADRAFT_4016</name>
</gene>
<comment type="subcellular location">
    <subcellularLocation>
        <location evidence="1">Cell projection</location>
        <location evidence="1">Cilium</location>
    </subcellularLocation>
</comment>
<proteinExistence type="predicted"/>
<dbReference type="PANTHER" id="PTHR31183">
    <property type="entry name" value="TRICHOPLEIN KERATIN FILAMENT-BINDING PROTEIN FAMILY MEMBER"/>
    <property type="match status" value="1"/>
</dbReference>
<evidence type="ECO:0000313" key="6">
    <source>
        <dbReference type="Proteomes" id="UP000815325"/>
    </source>
</evidence>
<accession>A0ABQ7GSX0</accession>
<dbReference type="PANTHER" id="PTHR31183:SF1">
    <property type="entry name" value="CILIA- AND FLAGELLA-ASSOCIATED PROTEIN 53"/>
    <property type="match status" value="1"/>
</dbReference>
<reference evidence="5" key="1">
    <citation type="submission" date="2017-08" db="EMBL/GenBank/DDBJ databases">
        <authorList>
            <person name="Polle J.E."/>
            <person name="Barry K."/>
            <person name="Cushman J."/>
            <person name="Schmutz J."/>
            <person name="Tran D."/>
            <person name="Hathwaick L.T."/>
            <person name="Yim W.C."/>
            <person name="Jenkins J."/>
            <person name="Mckie-Krisberg Z.M."/>
            <person name="Prochnik S."/>
            <person name="Lindquist E."/>
            <person name="Dockter R.B."/>
            <person name="Adam C."/>
            <person name="Molina H."/>
            <person name="Bunkerborg J."/>
            <person name="Jin E."/>
            <person name="Buchheim M."/>
            <person name="Magnuson J."/>
        </authorList>
    </citation>
    <scope>NUCLEOTIDE SEQUENCE</scope>
    <source>
        <strain evidence="5">CCAP 19/18</strain>
    </source>
</reference>
<feature type="coiled-coil region" evidence="4">
    <location>
        <begin position="205"/>
        <end position="258"/>
    </location>
</feature>
<sequence length="319" mass="37786">MDNCDVLRETNSKRILFRTMEERNAQIEQSMATKILDEEEKHMFNEMNEQQGLKAEQRQQDDKRRIRERNEEMVKVLDQQAAMDAADAERMRRLASELQEFNKLRQTEMSERERLERELDLRMLQEALAKEAAQEEAEAAQRAKREEQIRAYRHHLASAMERDAEDQGVRDALIQATADAQQRKQDEEWAMRERARQQLMAEVDAIRQEQIRDKQARQLAALEDEMRYKMQIDKDGELLRADQEARAALQRKRALEQQLMVQTQMVAHAHIKAADEDDKLRALENARMGETAYMSKVKDTLKTTDAPQWFGRKRHNWYT</sequence>
<evidence type="ECO:0000313" key="5">
    <source>
        <dbReference type="EMBL" id="KAF5837706.1"/>
    </source>
</evidence>
<feature type="coiled-coil region" evidence="4">
    <location>
        <begin position="98"/>
        <end position="150"/>
    </location>
</feature>
<keyword evidence="4" id="KW-0175">Coiled coil</keyword>
<evidence type="ECO:0008006" key="7">
    <source>
        <dbReference type="Google" id="ProtNLM"/>
    </source>
</evidence>
<evidence type="ECO:0000256" key="3">
    <source>
        <dbReference type="ARBA" id="ARBA00023273"/>
    </source>
</evidence>
<dbReference type="InterPro" id="IPR043596">
    <property type="entry name" value="CFAP53/TCHP"/>
</dbReference>